<keyword evidence="3" id="KW-1003">Cell membrane</keyword>
<evidence type="ECO:0000256" key="6">
    <source>
        <dbReference type="ARBA" id="ARBA00023136"/>
    </source>
</evidence>
<feature type="transmembrane region" description="Helical" evidence="7">
    <location>
        <begin position="246"/>
        <end position="267"/>
    </location>
</feature>
<dbReference type="GO" id="GO:0005886">
    <property type="term" value="C:plasma membrane"/>
    <property type="evidence" value="ECO:0007669"/>
    <property type="project" value="UniProtKB-SubCell"/>
</dbReference>
<gene>
    <name evidence="9" type="ORF">AWC22_13760</name>
</gene>
<dbReference type="InterPro" id="IPR011701">
    <property type="entry name" value="MFS"/>
</dbReference>
<dbReference type="GeneID" id="93497012"/>
<feature type="transmembrane region" description="Helical" evidence="7">
    <location>
        <begin position="349"/>
        <end position="367"/>
    </location>
</feature>
<feature type="transmembrane region" description="Helical" evidence="7">
    <location>
        <begin position="491"/>
        <end position="513"/>
    </location>
</feature>
<dbReference type="EMBL" id="LQPQ01000038">
    <property type="protein sequence ID" value="ORW84057.1"/>
    <property type="molecule type" value="Genomic_DNA"/>
</dbReference>
<feature type="transmembrane region" description="Helical" evidence="7">
    <location>
        <begin position="288"/>
        <end position="309"/>
    </location>
</feature>
<comment type="subcellular location">
    <subcellularLocation>
        <location evidence="1">Cell membrane</location>
        <topology evidence="1">Multi-pass membrane protein</topology>
    </subcellularLocation>
</comment>
<dbReference type="Gene3D" id="1.20.1720.10">
    <property type="entry name" value="Multidrug resistance protein D"/>
    <property type="match status" value="1"/>
</dbReference>
<dbReference type="RefSeq" id="WP_085249569.1">
    <property type="nucleotide sequence ID" value="NZ_CAJMWI010000001.1"/>
</dbReference>
<dbReference type="Gene3D" id="1.20.1250.20">
    <property type="entry name" value="MFS general substrate transporter like domains"/>
    <property type="match status" value="1"/>
</dbReference>
<dbReference type="GO" id="GO:0022857">
    <property type="term" value="F:transmembrane transporter activity"/>
    <property type="evidence" value="ECO:0007669"/>
    <property type="project" value="InterPro"/>
</dbReference>
<feature type="transmembrane region" description="Helical" evidence="7">
    <location>
        <begin position="379"/>
        <end position="402"/>
    </location>
</feature>
<evidence type="ECO:0000256" key="7">
    <source>
        <dbReference type="SAM" id="Phobius"/>
    </source>
</evidence>
<dbReference type="InterPro" id="IPR020846">
    <property type="entry name" value="MFS_dom"/>
</dbReference>
<organism evidence="9 10">
    <name type="scientific">Mycobacterium riyadhense</name>
    <dbReference type="NCBI Taxonomy" id="486698"/>
    <lineage>
        <taxon>Bacteria</taxon>
        <taxon>Bacillati</taxon>
        <taxon>Actinomycetota</taxon>
        <taxon>Actinomycetes</taxon>
        <taxon>Mycobacteriales</taxon>
        <taxon>Mycobacteriaceae</taxon>
        <taxon>Mycobacterium</taxon>
    </lineage>
</organism>
<feature type="domain" description="Major facilitator superfamily (MFS) profile" evidence="8">
    <location>
        <begin position="29"/>
        <end position="517"/>
    </location>
</feature>
<evidence type="ECO:0000256" key="3">
    <source>
        <dbReference type="ARBA" id="ARBA00022475"/>
    </source>
</evidence>
<dbReference type="Proteomes" id="UP000193087">
    <property type="component" value="Unassembled WGS sequence"/>
</dbReference>
<dbReference type="STRING" id="486698.AWC22_13760"/>
<keyword evidence="5 7" id="KW-1133">Transmembrane helix</keyword>
<feature type="transmembrane region" description="Helical" evidence="7">
    <location>
        <begin position="95"/>
        <end position="122"/>
    </location>
</feature>
<keyword evidence="6 7" id="KW-0472">Membrane</keyword>
<feature type="transmembrane region" description="Helical" evidence="7">
    <location>
        <begin position="26"/>
        <end position="44"/>
    </location>
</feature>
<dbReference type="SUPFAM" id="SSF103473">
    <property type="entry name" value="MFS general substrate transporter"/>
    <property type="match status" value="1"/>
</dbReference>
<feature type="transmembrane region" description="Helical" evidence="7">
    <location>
        <begin position="216"/>
        <end position="234"/>
    </location>
</feature>
<evidence type="ECO:0000313" key="10">
    <source>
        <dbReference type="Proteomes" id="UP000193087"/>
    </source>
</evidence>
<dbReference type="InterPro" id="IPR036259">
    <property type="entry name" value="MFS_trans_sf"/>
</dbReference>
<feature type="transmembrane region" description="Helical" evidence="7">
    <location>
        <begin position="182"/>
        <end position="204"/>
    </location>
</feature>
<evidence type="ECO:0000313" key="9">
    <source>
        <dbReference type="EMBL" id="ORW84057.1"/>
    </source>
</evidence>
<feature type="transmembrane region" description="Helical" evidence="7">
    <location>
        <begin position="321"/>
        <end position="342"/>
    </location>
</feature>
<dbReference type="OrthoDB" id="9812221at2"/>
<sequence length="531" mass="56164">MRSQADRPPREAARTGDHPATLDSRLLMITAVCTLLPVMVTLDATVVNVAQRTFIDRFSSTQAVVAWTVTAFTLALAAVIPLTGWAANRLGTKRLVLGSVLLFSIGSLLCALASNIVLLVAFRGLQGLGGGMLLPLQLIILARAAGPQLLGRVLTIGMVPVLLAPICGPILGGWLIDAFGWQWIFLINIPIGVLTLVLAVSVLPRDVPVPAEPLDMLGMVLLSPGLVLLFYGMSLLPNRAAIADSYIWVPAATGLLLIVAFVVHALRRADHPLIDLRLLNNREVAAANAIRFLFAASFFGCCLLFPGYFQQVLSKTPLESGLLLIPQTLGAAAVVPIVGRLLEQHGARGIVLTGTTLTVMGMGVFVYGTSRDHVDLSVLLTGLAMFGVGSACMMTPVSWAAVRTLKPSEVAHGSTLLTVNHNTAASIGAALMSVILTARFNGSADIAAANRAAWIRDEAARRGVPADLSKLPSHVLAPDFPERLANDLSRAYAGVFAVALILLAATVIPALLLPKMPAHRENLMHADPLQT</sequence>
<dbReference type="InterPro" id="IPR004638">
    <property type="entry name" value="EmrB-like"/>
</dbReference>
<protein>
    <submittedName>
        <fullName evidence="9">MFS transporter</fullName>
    </submittedName>
</protein>
<proteinExistence type="predicted"/>
<dbReference type="PANTHER" id="PTHR23501:SF1">
    <property type="entry name" value="TRANSPORT PROTEIN HSRA-RELATED"/>
    <property type="match status" value="1"/>
</dbReference>
<dbReference type="Pfam" id="PF07690">
    <property type="entry name" value="MFS_1"/>
    <property type="match status" value="1"/>
</dbReference>
<feature type="transmembrane region" description="Helical" evidence="7">
    <location>
        <begin position="64"/>
        <end position="83"/>
    </location>
</feature>
<evidence type="ECO:0000256" key="4">
    <source>
        <dbReference type="ARBA" id="ARBA00022692"/>
    </source>
</evidence>
<name>A0A1X2D7A9_9MYCO</name>
<evidence type="ECO:0000256" key="1">
    <source>
        <dbReference type="ARBA" id="ARBA00004651"/>
    </source>
</evidence>
<evidence type="ECO:0000259" key="8">
    <source>
        <dbReference type="PROSITE" id="PS50850"/>
    </source>
</evidence>
<keyword evidence="4 7" id="KW-0812">Transmembrane</keyword>
<evidence type="ECO:0000256" key="2">
    <source>
        <dbReference type="ARBA" id="ARBA00022448"/>
    </source>
</evidence>
<accession>A0A1X2D7A9</accession>
<keyword evidence="2" id="KW-0813">Transport</keyword>
<dbReference type="PROSITE" id="PS50850">
    <property type="entry name" value="MFS"/>
    <property type="match status" value="1"/>
</dbReference>
<evidence type="ECO:0000256" key="5">
    <source>
        <dbReference type="ARBA" id="ARBA00022989"/>
    </source>
</evidence>
<feature type="transmembrane region" description="Helical" evidence="7">
    <location>
        <begin position="153"/>
        <end position="176"/>
    </location>
</feature>
<keyword evidence="10" id="KW-1185">Reference proteome</keyword>
<comment type="caution">
    <text evidence="9">The sequence shown here is derived from an EMBL/GenBank/DDBJ whole genome shotgun (WGS) entry which is preliminary data.</text>
</comment>
<dbReference type="AlphaFoldDB" id="A0A1X2D7A9"/>
<dbReference type="NCBIfam" id="TIGR00711">
    <property type="entry name" value="efflux_EmrB"/>
    <property type="match status" value="1"/>
</dbReference>
<reference evidence="9 10" key="1">
    <citation type="submission" date="2016-01" db="EMBL/GenBank/DDBJ databases">
        <title>The new phylogeny of the genus Mycobacterium.</title>
        <authorList>
            <person name="Tarcisio F."/>
            <person name="Conor M."/>
            <person name="Antonella G."/>
            <person name="Elisabetta G."/>
            <person name="Giulia F.S."/>
            <person name="Sara T."/>
            <person name="Anna F."/>
            <person name="Clotilde B."/>
            <person name="Roberto B."/>
            <person name="Veronica D.S."/>
            <person name="Fabio R."/>
            <person name="Monica P."/>
            <person name="Olivier J."/>
            <person name="Enrico T."/>
            <person name="Nicola S."/>
        </authorList>
    </citation>
    <scope>NUCLEOTIDE SEQUENCE [LARGE SCALE GENOMIC DNA]</scope>
    <source>
        <strain evidence="9 10">DSM 45176</strain>
    </source>
</reference>
<dbReference type="PANTHER" id="PTHR23501">
    <property type="entry name" value="MAJOR FACILITATOR SUPERFAMILY"/>
    <property type="match status" value="1"/>
</dbReference>